<dbReference type="Gene3D" id="3.40.50.300">
    <property type="entry name" value="P-loop containing nucleotide triphosphate hydrolases"/>
    <property type="match status" value="1"/>
</dbReference>
<evidence type="ECO:0000256" key="10">
    <source>
        <dbReference type="ARBA" id="ARBA00022989"/>
    </source>
</evidence>
<dbReference type="InterPro" id="IPR003852">
    <property type="entry name" value="Sig_transdc_His_kinase_KdpD_N"/>
</dbReference>
<dbReference type="InterPro" id="IPR052023">
    <property type="entry name" value="Histidine_kinase_KdpD"/>
</dbReference>
<dbReference type="SMART" id="SM00387">
    <property type="entry name" value="HATPase_c"/>
    <property type="match status" value="1"/>
</dbReference>
<dbReference type="Gene3D" id="3.30.450.40">
    <property type="match status" value="1"/>
</dbReference>
<feature type="transmembrane region" description="Helical" evidence="14">
    <location>
        <begin position="457"/>
        <end position="474"/>
    </location>
</feature>
<keyword evidence="6 14" id="KW-0812">Transmembrane</keyword>
<keyword evidence="10 14" id="KW-1133">Transmembrane helix</keyword>
<dbReference type="GO" id="GO:0005524">
    <property type="term" value="F:ATP binding"/>
    <property type="evidence" value="ECO:0007669"/>
    <property type="project" value="UniProtKB-KW"/>
</dbReference>
<dbReference type="FunFam" id="3.40.50.300:FF:000483">
    <property type="entry name" value="Sensor histidine kinase KdpD"/>
    <property type="match status" value="1"/>
</dbReference>
<keyword evidence="4" id="KW-0597">Phosphoprotein</keyword>
<dbReference type="InterPro" id="IPR005467">
    <property type="entry name" value="His_kinase_dom"/>
</dbReference>
<dbReference type="Gene3D" id="1.20.120.620">
    <property type="entry name" value="Backbone structure of the membrane domain of e. Coli histidine kinase receptor kdpd"/>
    <property type="match status" value="1"/>
</dbReference>
<feature type="transmembrane region" description="Helical" evidence="14">
    <location>
        <begin position="411"/>
        <end position="428"/>
    </location>
</feature>
<accession>A0A119VF82</accession>
<dbReference type="Pfam" id="PF13493">
    <property type="entry name" value="DUF4118"/>
    <property type="match status" value="1"/>
</dbReference>
<gene>
    <name evidence="16" type="ORF">WT83_23790</name>
</gene>
<feature type="transmembrane region" description="Helical" evidence="14">
    <location>
        <begin position="434"/>
        <end position="450"/>
    </location>
</feature>
<dbReference type="PANTHER" id="PTHR45569:SF1">
    <property type="entry name" value="SENSOR PROTEIN KDPD"/>
    <property type="match status" value="1"/>
</dbReference>
<reference evidence="16 17" key="1">
    <citation type="submission" date="2015-11" db="EMBL/GenBank/DDBJ databases">
        <title>Expanding the genomic diversity of Burkholderia species for the development of highly accurate diagnostics.</title>
        <authorList>
            <person name="Sahl J."/>
            <person name="Keim P."/>
            <person name="Wagner D."/>
        </authorList>
    </citation>
    <scope>NUCLEOTIDE SEQUENCE [LARGE SCALE GENOMIC DNA]</scope>
    <source>
        <strain evidence="16 17">MSMB793WGS</strain>
    </source>
</reference>
<dbReference type="InterPro" id="IPR036097">
    <property type="entry name" value="HisK_dim/P_sf"/>
</dbReference>
<dbReference type="PANTHER" id="PTHR45569">
    <property type="entry name" value="SENSOR PROTEIN KDPD"/>
    <property type="match status" value="1"/>
</dbReference>
<keyword evidence="12 14" id="KW-0472">Membrane</keyword>
<sequence>MNRPDPDQLLDKLQRDEEKQRRGQLKIFFGASAGVGKTYAMLQAARQRRQEGVDVVVGIVETHGRNETAALLDGLDVLPLARIDYRGRTLSEFDLDGALARAPQLILVDELAHSNVQGARHLKRWQDVYELLDAGIDVYTTVNVQHLESLNDVVGAITGIRVWETVPDRVFDAADEVTLVDLPAEELLARMRDGKVYLAQQAERAVRNFFRKGNLIALRELALRRTADRVDAQMREYRADRSIQRIWQARERLLVCVGPGPEAPTLVRAAARLAASLKADWIAVYVETPRLQRLPDARRQRTLDALKLAAELGAETATLAGDDAVAALIGYAKVRNVSKLVAGGSPKVGLARRVARPFGEKLAERAGDVDLMLIRASASDEVRAAPLDARARDWRDAFAQFGMRRSPPRHYLYAAAICAAITGVASIVSERLDLTNLVMLYLLGVVFSAVRLGRGPGVLQSFLSVAAFDFFFVPPRMSFSVSDTQYLLTFFGMLLTSLVISHLTSTLTRQASIAQRRERRTGAIYAMARELGAALTTEQIVEIGSRHVGEVFRARVAFLLPDSADQVRQKIEEPDAAVTLTGADLDSDVGQWVYDQQKPAGRGTDTLPATAALYLPLKAPMRTRGVLAVASRDPRELEVPEQLRMLDAFAAQIALALERVHYVEIARDALVNMESERLRNSLLSAISHDLRTPLTTIVGFSSMLANGRAAARDGDAAAAERVAQREGELVDAIHDEALRMTGIVTNLLDMARLQAGSLQLKRQWSLLEETVGAALAACKRVLARHPARVSLPPDLPLLQMDAVLMERLFTNLFENAAKYTPPDTSIDIGAERVTDDGQPFVRVHVDDHGPGLPAGMETRIFDKFTRGEKESATPGIGLGLAICRAIVEAHGGKIGALNRTAPDGRVTGARFWFTLPVDTPPAVPAVPDDELDMPGASSPSEPLPDHE</sequence>
<dbReference type="InterPro" id="IPR003594">
    <property type="entry name" value="HATPase_dom"/>
</dbReference>
<comment type="caution">
    <text evidence="16">The sequence shown here is derived from an EMBL/GenBank/DDBJ whole genome shotgun (WGS) entry which is preliminary data.</text>
</comment>
<dbReference type="Pfam" id="PF02702">
    <property type="entry name" value="KdpD"/>
    <property type="match status" value="1"/>
</dbReference>
<dbReference type="Pfam" id="PF13492">
    <property type="entry name" value="GAF_3"/>
    <property type="match status" value="1"/>
</dbReference>
<comment type="catalytic activity">
    <reaction evidence="1">
        <text>ATP + protein L-histidine = ADP + protein N-phospho-L-histidine.</text>
        <dbReference type="EC" id="2.7.13.3"/>
    </reaction>
</comment>
<dbReference type="GO" id="GO:0005737">
    <property type="term" value="C:cytoplasm"/>
    <property type="evidence" value="ECO:0007669"/>
    <property type="project" value="UniProtKB-ARBA"/>
</dbReference>
<dbReference type="RefSeq" id="WP_060348155.1">
    <property type="nucleotide sequence ID" value="NZ_LPLZ01000068.1"/>
</dbReference>
<dbReference type="InterPro" id="IPR004358">
    <property type="entry name" value="Sig_transdc_His_kin-like_C"/>
</dbReference>
<evidence type="ECO:0000256" key="2">
    <source>
        <dbReference type="ARBA" id="ARBA00004141"/>
    </source>
</evidence>
<evidence type="ECO:0000313" key="16">
    <source>
        <dbReference type="EMBL" id="KWN08056.1"/>
    </source>
</evidence>
<evidence type="ECO:0000256" key="8">
    <source>
        <dbReference type="ARBA" id="ARBA00022777"/>
    </source>
</evidence>
<keyword evidence="8" id="KW-0418">Kinase</keyword>
<name>A0A119VF82_9BURK</name>
<evidence type="ECO:0000256" key="3">
    <source>
        <dbReference type="ARBA" id="ARBA00012438"/>
    </source>
</evidence>
<dbReference type="Proteomes" id="UP000068016">
    <property type="component" value="Unassembled WGS sequence"/>
</dbReference>
<organism evidence="16 17">
    <name type="scientific">Burkholderia territorii</name>
    <dbReference type="NCBI Taxonomy" id="1503055"/>
    <lineage>
        <taxon>Bacteria</taxon>
        <taxon>Pseudomonadati</taxon>
        <taxon>Pseudomonadota</taxon>
        <taxon>Betaproteobacteria</taxon>
        <taxon>Burkholderiales</taxon>
        <taxon>Burkholderiaceae</taxon>
        <taxon>Burkholderia</taxon>
        <taxon>Burkholderia cepacia complex</taxon>
    </lineage>
</organism>
<dbReference type="GO" id="GO:0005886">
    <property type="term" value="C:plasma membrane"/>
    <property type="evidence" value="ECO:0007669"/>
    <property type="project" value="TreeGrafter"/>
</dbReference>
<dbReference type="SUPFAM" id="SSF47384">
    <property type="entry name" value="Homodimeric domain of signal transducing histidine kinase"/>
    <property type="match status" value="1"/>
</dbReference>
<keyword evidence="11" id="KW-0902">Two-component regulatory system</keyword>
<dbReference type="SMART" id="SM00388">
    <property type="entry name" value="HisKA"/>
    <property type="match status" value="1"/>
</dbReference>
<evidence type="ECO:0000256" key="12">
    <source>
        <dbReference type="ARBA" id="ARBA00023136"/>
    </source>
</evidence>
<dbReference type="GO" id="GO:0000155">
    <property type="term" value="F:phosphorelay sensor kinase activity"/>
    <property type="evidence" value="ECO:0007669"/>
    <property type="project" value="InterPro"/>
</dbReference>
<dbReference type="InterPro" id="IPR025201">
    <property type="entry name" value="KdpD_TM"/>
</dbReference>
<dbReference type="Pfam" id="PF00512">
    <property type="entry name" value="HisKA"/>
    <property type="match status" value="1"/>
</dbReference>
<dbReference type="EMBL" id="LPLZ01000068">
    <property type="protein sequence ID" value="KWN08056.1"/>
    <property type="molecule type" value="Genomic_DNA"/>
</dbReference>
<dbReference type="InterPro" id="IPR029016">
    <property type="entry name" value="GAF-like_dom_sf"/>
</dbReference>
<proteinExistence type="predicted"/>
<keyword evidence="7" id="KW-0547">Nucleotide-binding</keyword>
<evidence type="ECO:0000256" key="14">
    <source>
        <dbReference type="SAM" id="Phobius"/>
    </source>
</evidence>
<feature type="transmembrane region" description="Helical" evidence="14">
    <location>
        <begin position="486"/>
        <end position="507"/>
    </location>
</feature>
<protein>
    <recommendedName>
        <fullName evidence="3">histidine kinase</fullName>
        <ecNumber evidence="3">2.7.13.3</ecNumber>
    </recommendedName>
</protein>
<dbReference type="InterPro" id="IPR003018">
    <property type="entry name" value="GAF"/>
</dbReference>
<evidence type="ECO:0000256" key="11">
    <source>
        <dbReference type="ARBA" id="ARBA00023012"/>
    </source>
</evidence>
<evidence type="ECO:0000256" key="4">
    <source>
        <dbReference type="ARBA" id="ARBA00022553"/>
    </source>
</evidence>
<evidence type="ECO:0000256" key="9">
    <source>
        <dbReference type="ARBA" id="ARBA00022840"/>
    </source>
</evidence>
<dbReference type="AlphaFoldDB" id="A0A119VF82"/>
<dbReference type="InterPro" id="IPR003661">
    <property type="entry name" value="HisK_dim/P_dom"/>
</dbReference>
<dbReference type="EC" id="2.7.13.3" evidence="3"/>
<dbReference type="Gene3D" id="1.10.287.130">
    <property type="match status" value="1"/>
</dbReference>
<dbReference type="InterPro" id="IPR038318">
    <property type="entry name" value="KdpD_sf"/>
</dbReference>
<evidence type="ECO:0000256" key="7">
    <source>
        <dbReference type="ARBA" id="ARBA00022741"/>
    </source>
</evidence>
<evidence type="ECO:0000256" key="6">
    <source>
        <dbReference type="ARBA" id="ARBA00022692"/>
    </source>
</evidence>
<dbReference type="SUPFAM" id="SSF55874">
    <property type="entry name" value="ATPase domain of HSP90 chaperone/DNA topoisomerase II/histidine kinase"/>
    <property type="match status" value="1"/>
</dbReference>
<dbReference type="InterPro" id="IPR036890">
    <property type="entry name" value="HATPase_C_sf"/>
</dbReference>
<dbReference type="Pfam" id="PF02518">
    <property type="entry name" value="HATPase_c"/>
    <property type="match status" value="1"/>
</dbReference>
<evidence type="ECO:0000256" key="13">
    <source>
        <dbReference type="SAM" id="MobiDB-lite"/>
    </source>
</evidence>
<feature type="domain" description="Histidine kinase" evidence="15">
    <location>
        <begin position="685"/>
        <end position="919"/>
    </location>
</feature>
<feature type="region of interest" description="Disordered" evidence="13">
    <location>
        <begin position="922"/>
        <end position="947"/>
    </location>
</feature>
<dbReference type="InterPro" id="IPR027417">
    <property type="entry name" value="P-loop_NTPase"/>
</dbReference>
<keyword evidence="9" id="KW-0067">ATP-binding</keyword>
<dbReference type="Gene3D" id="3.30.565.10">
    <property type="entry name" value="Histidine kinase-like ATPase, C-terminal domain"/>
    <property type="match status" value="1"/>
</dbReference>
<dbReference type="PROSITE" id="PS50109">
    <property type="entry name" value="HIS_KIN"/>
    <property type="match status" value="1"/>
</dbReference>
<evidence type="ECO:0000256" key="1">
    <source>
        <dbReference type="ARBA" id="ARBA00000085"/>
    </source>
</evidence>
<dbReference type="SUPFAM" id="SSF55781">
    <property type="entry name" value="GAF domain-like"/>
    <property type="match status" value="1"/>
</dbReference>
<dbReference type="CDD" id="cd00082">
    <property type="entry name" value="HisKA"/>
    <property type="match status" value="1"/>
</dbReference>
<dbReference type="CDD" id="cd00075">
    <property type="entry name" value="HATPase"/>
    <property type="match status" value="1"/>
</dbReference>
<dbReference type="SUPFAM" id="SSF52402">
    <property type="entry name" value="Adenine nucleotide alpha hydrolases-like"/>
    <property type="match status" value="1"/>
</dbReference>
<dbReference type="PRINTS" id="PR00344">
    <property type="entry name" value="BCTRLSENSOR"/>
</dbReference>
<keyword evidence="5" id="KW-0808">Transferase</keyword>
<comment type="subcellular location">
    <subcellularLocation>
        <location evidence="2">Membrane</location>
        <topology evidence="2">Multi-pass membrane protein</topology>
    </subcellularLocation>
</comment>
<evidence type="ECO:0000313" key="17">
    <source>
        <dbReference type="Proteomes" id="UP000068016"/>
    </source>
</evidence>
<evidence type="ECO:0000259" key="15">
    <source>
        <dbReference type="PROSITE" id="PS50109"/>
    </source>
</evidence>
<evidence type="ECO:0000256" key="5">
    <source>
        <dbReference type="ARBA" id="ARBA00022679"/>
    </source>
</evidence>